<feature type="compositionally biased region" description="Polar residues" evidence="1">
    <location>
        <begin position="1"/>
        <end position="12"/>
    </location>
</feature>
<gene>
    <name evidence="3" type="ORF">Cni_G06154</name>
</gene>
<evidence type="ECO:0000313" key="3">
    <source>
        <dbReference type="EMBL" id="WOK97446.1"/>
    </source>
</evidence>
<dbReference type="Proteomes" id="UP001327560">
    <property type="component" value="Chromosome 2"/>
</dbReference>
<dbReference type="InterPro" id="IPR008700">
    <property type="entry name" value="TypeIII_avirulence_cleave"/>
</dbReference>
<feature type="compositionally biased region" description="Basic residues" evidence="1">
    <location>
        <begin position="60"/>
        <end position="70"/>
    </location>
</feature>
<reference evidence="3 4" key="1">
    <citation type="submission" date="2023-10" db="EMBL/GenBank/DDBJ databases">
        <title>Chromosome-scale genome assembly provides insights into flower coloration mechanisms of Canna indica.</title>
        <authorList>
            <person name="Li C."/>
        </authorList>
    </citation>
    <scope>NUCLEOTIDE SEQUENCE [LARGE SCALE GENOMIC DNA]</scope>
    <source>
        <tissue evidence="3">Flower</tissue>
    </source>
</reference>
<keyword evidence="4" id="KW-1185">Reference proteome</keyword>
<accession>A0AAQ3JWQ4</accession>
<feature type="region of interest" description="Disordered" evidence="1">
    <location>
        <begin position="46"/>
        <end position="119"/>
    </location>
</feature>
<organism evidence="3 4">
    <name type="scientific">Canna indica</name>
    <name type="common">Indian-shot</name>
    <dbReference type="NCBI Taxonomy" id="4628"/>
    <lineage>
        <taxon>Eukaryota</taxon>
        <taxon>Viridiplantae</taxon>
        <taxon>Streptophyta</taxon>
        <taxon>Embryophyta</taxon>
        <taxon>Tracheophyta</taxon>
        <taxon>Spermatophyta</taxon>
        <taxon>Magnoliopsida</taxon>
        <taxon>Liliopsida</taxon>
        <taxon>Zingiberales</taxon>
        <taxon>Cannaceae</taxon>
        <taxon>Canna</taxon>
    </lineage>
</organism>
<evidence type="ECO:0000256" key="1">
    <source>
        <dbReference type="SAM" id="MobiDB-lite"/>
    </source>
</evidence>
<sequence length="169" mass="18827">MSTTSPPQQATLSEAVKLPEAPGLKGTKPVRKEGFILQTATDHVYSEDKAWQSTKDSASLRHKNERRRSVRGANPSLQEKGVAPEGAPRKRRTKPRNKSCEMPENDVIVPPFNDWEKNPESADKYTGVFQLIGESRKTPGTPTTFVIEPDSKKDDTGCKGCRCLSWLFK</sequence>
<feature type="region of interest" description="Disordered" evidence="1">
    <location>
        <begin position="133"/>
        <end position="154"/>
    </location>
</feature>
<evidence type="ECO:0000259" key="2">
    <source>
        <dbReference type="Pfam" id="PF05627"/>
    </source>
</evidence>
<protein>
    <recommendedName>
        <fullName evidence="2">RIN4 pathogenic type III effector avirulence factor Avr cleavage site domain-containing protein</fullName>
    </recommendedName>
</protein>
<proteinExistence type="predicted"/>
<evidence type="ECO:0000313" key="4">
    <source>
        <dbReference type="Proteomes" id="UP001327560"/>
    </source>
</evidence>
<feature type="domain" description="RIN4 pathogenic type III effector avirulence factor Avr cleavage site" evidence="2">
    <location>
        <begin position="105"/>
        <end position="137"/>
    </location>
</feature>
<feature type="region of interest" description="Disordered" evidence="1">
    <location>
        <begin position="1"/>
        <end position="30"/>
    </location>
</feature>
<name>A0AAQ3JWQ4_9LILI</name>
<dbReference type="EMBL" id="CP136891">
    <property type="protein sequence ID" value="WOK97446.1"/>
    <property type="molecule type" value="Genomic_DNA"/>
</dbReference>
<dbReference type="Pfam" id="PF05627">
    <property type="entry name" value="AvrRpt-cleavage"/>
    <property type="match status" value="1"/>
</dbReference>
<dbReference type="AlphaFoldDB" id="A0AAQ3JWQ4"/>